<proteinExistence type="inferred from homology"/>
<organism evidence="12 13">
    <name type="scientific">BD1-7 clade bacterium</name>
    <dbReference type="NCBI Taxonomy" id="2029982"/>
    <lineage>
        <taxon>Bacteria</taxon>
        <taxon>Pseudomonadati</taxon>
        <taxon>Pseudomonadota</taxon>
        <taxon>Gammaproteobacteria</taxon>
        <taxon>Cellvibrionales</taxon>
        <taxon>Spongiibacteraceae</taxon>
        <taxon>BD1-7 clade</taxon>
    </lineage>
</organism>
<dbReference type="GO" id="GO:0005886">
    <property type="term" value="C:plasma membrane"/>
    <property type="evidence" value="ECO:0007669"/>
    <property type="project" value="UniProtKB-SubCell"/>
</dbReference>
<accession>A0A5S9QCP6</accession>
<evidence type="ECO:0000259" key="11">
    <source>
        <dbReference type="Pfam" id="PF09976"/>
    </source>
</evidence>
<dbReference type="OrthoDB" id="9789675at2"/>
<evidence type="ECO:0000256" key="1">
    <source>
        <dbReference type="ARBA" id="ARBA00004401"/>
    </source>
</evidence>
<dbReference type="PANTHER" id="PTHR38035:SF1">
    <property type="entry name" value="ANCILLARY SECYEG TRANSLOCON SUBUNIT"/>
    <property type="match status" value="1"/>
</dbReference>
<dbReference type="PANTHER" id="PTHR38035">
    <property type="entry name" value="UPF0070 PROTEIN YFGM"/>
    <property type="match status" value="1"/>
</dbReference>
<keyword evidence="2" id="KW-1003">Cell membrane</keyword>
<evidence type="ECO:0000256" key="9">
    <source>
        <dbReference type="SAM" id="MobiDB-lite"/>
    </source>
</evidence>
<feature type="transmembrane region" description="Helical" evidence="10">
    <location>
        <begin position="21"/>
        <end position="39"/>
    </location>
</feature>
<dbReference type="Gene3D" id="1.25.40.10">
    <property type="entry name" value="Tetratricopeptide repeat domain"/>
    <property type="match status" value="1"/>
</dbReference>
<keyword evidence="3 10" id="KW-0812">Transmembrane</keyword>
<gene>
    <name evidence="12" type="ORF">DPBNPPHM_03796</name>
</gene>
<evidence type="ECO:0000256" key="7">
    <source>
        <dbReference type="ARBA" id="ARBA00024197"/>
    </source>
</evidence>
<evidence type="ECO:0000313" key="13">
    <source>
        <dbReference type="Proteomes" id="UP000434580"/>
    </source>
</evidence>
<dbReference type="PIRSF" id="PIRSF006170">
    <property type="entry name" value="YfgM"/>
    <property type="match status" value="1"/>
</dbReference>
<dbReference type="Pfam" id="PF09976">
    <property type="entry name" value="TPR_21"/>
    <property type="match status" value="1"/>
</dbReference>
<evidence type="ECO:0000256" key="8">
    <source>
        <dbReference type="ARBA" id="ARBA00024235"/>
    </source>
</evidence>
<dbReference type="InterPro" id="IPR018704">
    <property type="entry name" value="SecYEG/CpoB_TPR"/>
</dbReference>
<dbReference type="SUPFAM" id="SSF48452">
    <property type="entry name" value="TPR-like"/>
    <property type="match status" value="1"/>
</dbReference>
<dbReference type="AlphaFoldDB" id="A0A5S9QCP6"/>
<evidence type="ECO:0000256" key="5">
    <source>
        <dbReference type="ARBA" id="ARBA00023136"/>
    </source>
</evidence>
<dbReference type="InterPro" id="IPR011990">
    <property type="entry name" value="TPR-like_helical_dom_sf"/>
</dbReference>
<keyword evidence="6" id="KW-0143">Chaperone</keyword>
<sequence>MDSYRTEEEQVEAIKKFFKEYGTKVLLAVVVAAGAFFGIKSYQHNERSDREAASTYYNRMVEIVPAQGAVSDEDQPVFDAAYAALLKDFSDTTYASYAAFFKARMDVTDGNLDEAEKTLRWVVEQQVNDELVGLANLRLAKVLAANEKAEDALALVKQPQGGFASSYAETEGDILVQLGKNEEALTAYEKAEALRDGRESMTSRLLTMKIDSLKEGQQDKLHAFGASSEEAEADKNAE</sequence>
<dbReference type="Proteomes" id="UP000434580">
    <property type="component" value="Unassembled WGS sequence"/>
</dbReference>
<keyword evidence="5 10" id="KW-0472">Membrane</keyword>
<reference evidence="12 13" key="1">
    <citation type="submission" date="2019-11" db="EMBL/GenBank/DDBJ databases">
        <authorList>
            <person name="Holert J."/>
        </authorList>
    </citation>
    <scope>NUCLEOTIDE SEQUENCE [LARGE SCALE GENOMIC DNA]</scope>
    <source>
        <strain evidence="12">BC5_2</strain>
    </source>
</reference>
<keyword evidence="4 10" id="KW-1133">Transmembrane helix</keyword>
<dbReference type="EMBL" id="CACSII010000008">
    <property type="protein sequence ID" value="CAA0100456.1"/>
    <property type="molecule type" value="Genomic_DNA"/>
</dbReference>
<feature type="region of interest" description="Disordered" evidence="9">
    <location>
        <begin position="219"/>
        <end position="238"/>
    </location>
</feature>
<comment type="subcellular location">
    <subcellularLocation>
        <location evidence="1">Cell membrane</location>
        <topology evidence="1">Single-pass type II membrane protein</topology>
    </subcellularLocation>
</comment>
<evidence type="ECO:0000256" key="2">
    <source>
        <dbReference type="ARBA" id="ARBA00022475"/>
    </source>
</evidence>
<name>A0A5S9QCP6_9GAMM</name>
<evidence type="ECO:0000256" key="10">
    <source>
        <dbReference type="SAM" id="Phobius"/>
    </source>
</evidence>
<dbReference type="GO" id="GO:0044877">
    <property type="term" value="F:protein-containing complex binding"/>
    <property type="evidence" value="ECO:0007669"/>
    <property type="project" value="InterPro"/>
</dbReference>
<evidence type="ECO:0000256" key="4">
    <source>
        <dbReference type="ARBA" id="ARBA00022989"/>
    </source>
</evidence>
<evidence type="ECO:0000313" key="12">
    <source>
        <dbReference type="EMBL" id="CAA0100456.1"/>
    </source>
</evidence>
<protein>
    <recommendedName>
        <fullName evidence="8">Ancillary SecYEG translocon subunit</fullName>
    </recommendedName>
</protein>
<evidence type="ECO:0000256" key="6">
    <source>
        <dbReference type="ARBA" id="ARBA00023186"/>
    </source>
</evidence>
<evidence type="ECO:0000256" key="3">
    <source>
        <dbReference type="ARBA" id="ARBA00022692"/>
    </source>
</evidence>
<comment type="similarity">
    <text evidence="7">Belongs to the YfgM family.</text>
</comment>
<feature type="domain" description="Ancillary SecYEG translocon subunit/Cell division coordinator CpoB TPR" evidence="11">
    <location>
        <begin position="15"/>
        <end position="214"/>
    </location>
</feature>
<dbReference type="InterPro" id="IPR026039">
    <property type="entry name" value="YfgM"/>
</dbReference>